<sequence>MTVSYNLDVSSVSACSFIHLLFRWRGSIWKSVMYELLLWIICYYFVFTTYRVAMTTDQKRIFEKIAAHCDKKLDYIPLTFMLGFFVTIIVDRWKNIFNNMGWIENVALTIATLFRGDTKEIILARRTVIRYLVLSQILVFRDISMRVRRRFPNAESLVTAGFMHEHEKRQLENISIHYNKYWAPINWALTICYKGHAEGHIATAPSLNACLLEIKAFRTNLSLLCNFDWVPVPIAYPQVVFLAVRVYFLICLISRQYIVDDIAGNQSLIDLYVPFMTILQFIFLVGWMKVAEALLNPLGEDDDDFECNFLIDKNIATGLAIVDETYDKCPELMADRFMDPNYTPVYSEESKKFGHDGVLIGSAEGIKLADSEEKVRMVSLKEKENKSGPRSRTTTALRRKLSDAFSRGRARSVQPVQLCAASPNFTSDTQRPYTAFDLSNGYTSSPHLYCGPGALGKLDEETDKDVRAGGSTSTVESIDESEVPELFKKELQGSQKSNQRGVDAPENTH</sequence>
<keyword evidence="2 6" id="KW-0812">Transmembrane</keyword>
<comment type="function">
    <text evidence="6">Forms chloride channels.</text>
</comment>
<evidence type="ECO:0000256" key="2">
    <source>
        <dbReference type="ARBA" id="ARBA00022692"/>
    </source>
</evidence>
<dbReference type="Proteomes" id="UP001331761">
    <property type="component" value="Unassembled WGS sequence"/>
</dbReference>
<evidence type="ECO:0000256" key="6">
    <source>
        <dbReference type="RuleBase" id="RU363126"/>
    </source>
</evidence>
<dbReference type="GO" id="GO:0005254">
    <property type="term" value="F:chloride channel activity"/>
    <property type="evidence" value="ECO:0007669"/>
    <property type="project" value="UniProtKB-KW"/>
</dbReference>
<dbReference type="GO" id="GO:0005886">
    <property type="term" value="C:plasma membrane"/>
    <property type="evidence" value="ECO:0007669"/>
    <property type="project" value="UniProtKB-SubCell"/>
</dbReference>
<protein>
    <recommendedName>
        <fullName evidence="6">Bestrophin homolog</fullName>
    </recommendedName>
</protein>
<keyword evidence="6" id="KW-0869">Chloride channel</keyword>
<comment type="similarity">
    <text evidence="5 6">Belongs to the anion channel-forming bestrophin (TC 1.A.46) family. Calcium-sensitive chloride channel subfamily.</text>
</comment>
<dbReference type="Pfam" id="PF01062">
    <property type="entry name" value="Bestrophin"/>
    <property type="match status" value="1"/>
</dbReference>
<feature type="transmembrane region" description="Helical" evidence="6">
    <location>
        <begin position="73"/>
        <end position="90"/>
    </location>
</feature>
<dbReference type="AlphaFoldDB" id="A0AAN8IPX8"/>
<dbReference type="PANTHER" id="PTHR10736:SF58">
    <property type="entry name" value="BESTROPHIN HOMOLOG-RELATED"/>
    <property type="match status" value="1"/>
</dbReference>
<keyword evidence="6" id="KW-0868">Chloride</keyword>
<evidence type="ECO:0000256" key="7">
    <source>
        <dbReference type="SAM" id="MobiDB-lite"/>
    </source>
</evidence>
<keyword evidence="9" id="KW-1185">Reference proteome</keyword>
<feature type="region of interest" description="Disordered" evidence="7">
    <location>
        <begin position="461"/>
        <end position="509"/>
    </location>
</feature>
<proteinExistence type="inferred from homology"/>
<dbReference type="GO" id="GO:0034707">
    <property type="term" value="C:chloride channel complex"/>
    <property type="evidence" value="ECO:0007669"/>
    <property type="project" value="UniProtKB-KW"/>
</dbReference>
<keyword evidence="3 6" id="KW-1133">Transmembrane helix</keyword>
<dbReference type="InterPro" id="IPR000615">
    <property type="entry name" value="Bestrophin"/>
</dbReference>
<comment type="caution">
    <text evidence="8">The sequence shown here is derived from an EMBL/GenBank/DDBJ whole genome shotgun (WGS) entry which is preliminary data.</text>
</comment>
<evidence type="ECO:0000313" key="8">
    <source>
        <dbReference type="EMBL" id="KAK5979053.1"/>
    </source>
</evidence>
<keyword evidence="6" id="KW-0407">Ion channel</keyword>
<dbReference type="EMBL" id="WIXE01008711">
    <property type="protein sequence ID" value="KAK5979053.1"/>
    <property type="molecule type" value="Genomic_DNA"/>
</dbReference>
<keyword evidence="6" id="KW-0406">Ion transport</keyword>
<accession>A0AAN8IPX8</accession>
<evidence type="ECO:0000256" key="1">
    <source>
        <dbReference type="ARBA" id="ARBA00004370"/>
    </source>
</evidence>
<gene>
    <name evidence="8" type="ORF">GCK32_001617</name>
</gene>
<name>A0AAN8IPX8_TRICO</name>
<keyword evidence="6" id="KW-0813">Transport</keyword>
<keyword evidence="4 6" id="KW-0472">Membrane</keyword>
<evidence type="ECO:0000256" key="5">
    <source>
        <dbReference type="ARBA" id="ARBA00034769"/>
    </source>
</evidence>
<keyword evidence="6" id="KW-1003">Cell membrane</keyword>
<comment type="subcellular location">
    <subcellularLocation>
        <location evidence="6">Cell membrane</location>
        <topology evidence="6">Multi-pass membrane protein</topology>
    </subcellularLocation>
    <subcellularLocation>
        <location evidence="1">Membrane</location>
    </subcellularLocation>
</comment>
<dbReference type="InterPro" id="IPR021134">
    <property type="entry name" value="Bestrophin-like"/>
</dbReference>
<reference evidence="8 9" key="1">
    <citation type="submission" date="2019-10" db="EMBL/GenBank/DDBJ databases">
        <title>Assembly and Annotation for the nematode Trichostrongylus colubriformis.</title>
        <authorList>
            <person name="Martin J."/>
        </authorList>
    </citation>
    <scope>NUCLEOTIDE SEQUENCE [LARGE SCALE GENOMIC DNA]</scope>
    <source>
        <strain evidence="8">G859</strain>
        <tissue evidence="8">Whole worm</tissue>
    </source>
</reference>
<evidence type="ECO:0000256" key="4">
    <source>
        <dbReference type="ARBA" id="ARBA00023136"/>
    </source>
</evidence>
<evidence type="ECO:0000256" key="3">
    <source>
        <dbReference type="ARBA" id="ARBA00022989"/>
    </source>
</evidence>
<dbReference type="PANTHER" id="PTHR10736">
    <property type="entry name" value="BESTROPHIN"/>
    <property type="match status" value="1"/>
</dbReference>
<evidence type="ECO:0000313" key="9">
    <source>
        <dbReference type="Proteomes" id="UP001331761"/>
    </source>
</evidence>
<organism evidence="8 9">
    <name type="scientific">Trichostrongylus colubriformis</name>
    <name type="common">Black scour worm</name>
    <dbReference type="NCBI Taxonomy" id="6319"/>
    <lineage>
        <taxon>Eukaryota</taxon>
        <taxon>Metazoa</taxon>
        <taxon>Ecdysozoa</taxon>
        <taxon>Nematoda</taxon>
        <taxon>Chromadorea</taxon>
        <taxon>Rhabditida</taxon>
        <taxon>Rhabditina</taxon>
        <taxon>Rhabditomorpha</taxon>
        <taxon>Strongyloidea</taxon>
        <taxon>Trichostrongylidae</taxon>
        <taxon>Trichostrongylus</taxon>
    </lineage>
</organism>
<feature type="transmembrane region" description="Helical" evidence="6">
    <location>
        <begin position="32"/>
        <end position="53"/>
    </location>
</feature>